<gene>
    <name evidence="1" type="ORF">DERYTH_LOCUS28732</name>
</gene>
<accession>A0A9N9KH46</accession>
<dbReference type="EMBL" id="CAJVPY010073686">
    <property type="protein sequence ID" value="CAG8829687.1"/>
    <property type="molecule type" value="Genomic_DNA"/>
</dbReference>
<proteinExistence type="predicted"/>
<evidence type="ECO:0000313" key="1">
    <source>
        <dbReference type="EMBL" id="CAG8829687.1"/>
    </source>
</evidence>
<dbReference type="Proteomes" id="UP000789405">
    <property type="component" value="Unassembled WGS sequence"/>
</dbReference>
<organism evidence="1 2">
    <name type="scientific">Dentiscutata erythropus</name>
    <dbReference type="NCBI Taxonomy" id="1348616"/>
    <lineage>
        <taxon>Eukaryota</taxon>
        <taxon>Fungi</taxon>
        <taxon>Fungi incertae sedis</taxon>
        <taxon>Mucoromycota</taxon>
        <taxon>Glomeromycotina</taxon>
        <taxon>Glomeromycetes</taxon>
        <taxon>Diversisporales</taxon>
        <taxon>Gigasporaceae</taxon>
        <taxon>Dentiscutata</taxon>
    </lineage>
</organism>
<feature type="non-terminal residue" evidence="1">
    <location>
        <position position="86"/>
    </location>
</feature>
<reference evidence="1" key="1">
    <citation type="submission" date="2021-06" db="EMBL/GenBank/DDBJ databases">
        <authorList>
            <person name="Kallberg Y."/>
            <person name="Tangrot J."/>
            <person name="Rosling A."/>
        </authorList>
    </citation>
    <scope>NUCLEOTIDE SEQUENCE</scope>
    <source>
        <strain evidence="1">MA453B</strain>
    </source>
</reference>
<sequence>SYPGGSVVDVADFYSDVNSIVTGNTTIDHPEIPRNLANNISMSSFRFSFSESYSITFPNNATEFMYRPATYRLYYNDKSIYNLSLL</sequence>
<comment type="caution">
    <text evidence="1">The sequence shown here is derived from an EMBL/GenBank/DDBJ whole genome shotgun (WGS) entry which is preliminary data.</text>
</comment>
<keyword evidence="2" id="KW-1185">Reference proteome</keyword>
<name>A0A9N9KH46_9GLOM</name>
<feature type="non-terminal residue" evidence="1">
    <location>
        <position position="1"/>
    </location>
</feature>
<protein>
    <submittedName>
        <fullName evidence="1">16223_t:CDS:1</fullName>
    </submittedName>
</protein>
<dbReference type="OrthoDB" id="27214at2759"/>
<dbReference type="AlphaFoldDB" id="A0A9N9KH46"/>
<evidence type="ECO:0000313" key="2">
    <source>
        <dbReference type="Proteomes" id="UP000789405"/>
    </source>
</evidence>